<evidence type="ECO:0000256" key="4">
    <source>
        <dbReference type="ARBA" id="ARBA00022692"/>
    </source>
</evidence>
<dbReference type="Gene3D" id="3.10.580.10">
    <property type="entry name" value="CBS-domain"/>
    <property type="match status" value="1"/>
</dbReference>
<feature type="transmembrane region" description="Helical" evidence="13">
    <location>
        <begin position="134"/>
        <end position="160"/>
    </location>
</feature>
<evidence type="ECO:0000259" key="15">
    <source>
        <dbReference type="PROSITE" id="PS51846"/>
    </source>
</evidence>
<keyword evidence="17" id="KW-1185">Reference proteome</keyword>
<evidence type="ECO:0000259" key="14">
    <source>
        <dbReference type="PROSITE" id="PS51371"/>
    </source>
</evidence>
<reference evidence="16 17" key="1">
    <citation type="submission" date="2006-02" db="EMBL/GenBank/DDBJ databases">
        <authorList>
            <person name="Pinhassi J."/>
            <person name="Pedros-Alio C."/>
            <person name="Ferriera S."/>
            <person name="Johnson J."/>
            <person name="Kravitz S."/>
            <person name="Halpern A."/>
            <person name="Remington K."/>
            <person name="Beeson K."/>
            <person name="Tran B."/>
            <person name="Rogers Y.-H."/>
            <person name="Friedman R."/>
            <person name="Venter J.C."/>
        </authorList>
    </citation>
    <scope>NUCLEOTIDE SEQUENCE [LARGE SCALE GENOMIC DNA]</scope>
    <source>
        <strain evidence="16 17">MED297</strain>
    </source>
</reference>
<dbReference type="InterPro" id="IPR000644">
    <property type="entry name" value="CBS_dom"/>
</dbReference>
<dbReference type="EMBL" id="AAOE01000004">
    <property type="protein sequence ID" value="EAR10350.1"/>
    <property type="molecule type" value="Genomic_DNA"/>
</dbReference>
<dbReference type="PROSITE" id="PS51846">
    <property type="entry name" value="CNNM"/>
    <property type="match status" value="1"/>
</dbReference>
<dbReference type="SUPFAM" id="SSF54631">
    <property type="entry name" value="CBS-domain pair"/>
    <property type="match status" value="1"/>
</dbReference>
<dbReference type="FunFam" id="3.10.580.10:FF:000002">
    <property type="entry name" value="Magnesium/cobalt efflux protein CorC"/>
    <property type="match status" value="1"/>
</dbReference>
<proteinExistence type="inferred from homology"/>
<dbReference type="Pfam" id="PF03471">
    <property type="entry name" value="CorC_HlyC"/>
    <property type="match status" value="1"/>
</dbReference>
<dbReference type="GO" id="GO:0005886">
    <property type="term" value="C:plasma membrane"/>
    <property type="evidence" value="ECO:0007669"/>
    <property type="project" value="UniProtKB-SubCell"/>
</dbReference>
<dbReference type="InterPro" id="IPR005170">
    <property type="entry name" value="Transptr-assoc_dom"/>
</dbReference>
<dbReference type="PANTHER" id="PTHR22777:SF32">
    <property type="entry name" value="UPF0053 INNER MEMBRANE PROTEIN YFJD"/>
    <property type="match status" value="1"/>
</dbReference>
<keyword evidence="5" id="KW-0677">Repeat</keyword>
<dbReference type="AlphaFoldDB" id="A4BBL5"/>
<keyword evidence="4 12" id="KW-0812">Transmembrane</keyword>
<dbReference type="PANTHER" id="PTHR22777">
    <property type="entry name" value="HEMOLYSIN-RELATED"/>
    <property type="match status" value="1"/>
</dbReference>
<feature type="transmembrane region" description="Helical" evidence="13">
    <location>
        <begin position="95"/>
        <end position="114"/>
    </location>
</feature>
<comment type="caution">
    <text evidence="16">The sequence shown here is derived from an EMBL/GenBank/DDBJ whole genome shotgun (WGS) entry which is preliminary data.</text>
</comment>
<dbReference type="SUPFAM" id="SSF56176">
    <property type="entry name" value="FAD-binding/transporter-associated domain-like"/>
    <property type="match status" value="1"/>
</dbReference>
<keyword evidence="8 12" id="KW-0472">Membrane</keyword>
<organism evidence="16 17">
    <name type="scientific">Reinekea blandensis MED297</name>
    <dbReference type="NCBI Taxonomy" id="314283"/>
    <lineage>
        <taxon>Bacteria</taxon>
        <taxon>Pseudomonadati</taxon>
        <taxon>Pseudomonadota</taxon>
        <taxon>Gammaproteobacteria</taxon>
        <taxon>Oceanospirillales</taxon>
        <taxon>Saccharospirillaceae</taxon>
        <taxon>Reinekea</taxon>
    </lineage>
</organism>
<dbReference type="Pfam" id="PF01595">
    <property type="entry name" value="CNNM"/>
    <property type="match status" value="1"/>
</dbReference>
<evidence type="ECO:0000256" key="13">
    <source>
        <dbReference type="SAM" id="Phobius"/>
    </source>
</evidence>
<dbReference type="CDD" id="cd04590">
    <property type="entry name" value="CBS_pair_CorC_HlyC_assoc"/>
    <property type="match status" value="1"/>
</dbReference>
<evidence type="ECO:0000256" key="5">
    <source>
        <dbReference type="ARBA" id="ARBA00022737"/>
    </source>
</evidence>
<comment type="subcellular location">
    <subcellularLocation>
        <location evidence="1">Cell membrane</location>
        <topology evidence="1">Multi-pass membrane protein</topology>
    </subcellularLocation>
</comment>
<evidence type="ECO:0000313" key="17">
    <source>
        <dbReference type="Proteomes" id="UP000005953"/>
    </source>
</evidence>
<comment type="function">
    <text evidence="9">Plays a role in the transport of magnesium and cobalt ions.</text>
</comment>
<dbReference type="GO" id="GO:0050660">
    <property type="term" value="F:flavin adenine dinucleotide binding"/>
    <property type="evidence" value="ECO:0007669"/>
    <property type="project" value="InterPro"/>
</dbReference>
<dbReference type="InterPro" id="IPR002550">
    <property type="entry name" value="CNNM"/>
</dbReference>
<evidence type="ECO:0000256" key="1">
    <source>
        <dbReference type="ARBA" id="ARBA00004651"/>
    </source>
</evidence>
<sequence>MNDIPVGLLFAVLGLLLLFSAFFSSSETGILSLNRYRLKHLANEGHRSARLALRLLETPERLFSVILIGNNLVNIAAATIATLIAQRLLPDNEELAVTLSTFLLTLVLLIFAEVTPKTLAQRHPEQISFPASYVLRVLSTAFAPAVWLVNAFVKAIFWLLRVGTRHSPDEALSSEELKTIVNESASTLPEQRQSMLLGILELDNVTVDDIMVPRNEVVGIDLENDLDSLAEAIRSTEYTRFPLFKGELDKVIGILHIRDAAEFLYSDNPSKVMLTKAAKDPYFVPEGTPLHTQLINFQSQQLRMAFVVDEYGDIQGLVTLEDLLEEIVGEFTTDLTNSTKEIHPQRDGTFVIDGSATIRDINRSLDWSLPTDGPKTLNGLILEHVEDIPDANLSLKIGQYLIEILQIKDNAVTATRIRNLEEPVAEPDQPN</sequence>
<evidence type="ECO:0000256" key="12">
    <source>
        <dbReference type="PROSITE-ProRule" id="PRU01193"/>
    </source>
</evidence>
<dbReference type="InterPro" id="IPR044751">
    <property type="entry name" value="Ion_transp-like_CBS"/>
</dbReference>
<protein>
    <recommendedName>
        <fullName evidence="10">Magnesium and cobalt efflux protein CorC</fullName>
    </recommendedName>
</protein>
<dbReference type="PROSITE" id="PS51371">
    <property type="entry name" value="CBS"/>
    <property type="match status" value="2"/>
</dbReference>
<dbReference type="InterPro" id="IPR046342">
    <property type="entry name" value="CBS_dom_sf"/>
</dbReference>
<keyword evidence="6 12" id="KW-1133">Transmembrane helix</keyword>
<evidence type="ECO:0000256" key="2">
    <source>
        <dbReference type="ARBA" id="ARBA00006337"/>
    </source>
</evidence>
<gene>
    <name evidence="16" type="ORF">MED297_00975</name>
</gene>
<feature type="domain" description="CBS" evidence="14">
    <location>
        <begin position="211"/>
        <end position="270"/>
    </location>
</feature>
<evidence type="ECO:0000313" key="16">
    <source>
        <dbReference type="EMBL" id="EAR10350.1"/>
    </source>
</evidence>
<keyword evidence="3" id="KW-1003">Cell membrane</keyword>
<dbReference type="Pfam" id="PF00571">
    <property type="entry name" value="CBS"/>
    <property type="match status" value="2"/>
</dbReference>
<dbReference type="InterPro" id="IPR016169">
    <property type="entry name" value="FAD-bd_PCMH_sub2"/>
</dbReference>
<evidence type="ECO:0000256" key="11">
    <source>
        <dbReference type="PROSITE-ProRule" id="PRU00703"/>
    </source>
</evidence>
<dbReference type="RefSeq" id="WP_008046553.1">
    <property type="nucleotide sequence ID" value="NZ_CH724153.1"/>
</dbReference>
<name>A4BBL5_9GAMM</name>
<dbReference type="STRING" id="314283.MED297_00975"/>
<evidence type="ECO:0000256" key="7">
    <source>
        <dbReference type="ARBA" id="ARBA00023122"/>
    </source>
</evidence>
<dbReference type="Gene3D" id="3.30.465.10">
    <property type="match status" value="1"/>
</dbReference>
<feature type="domain" description="CNNM transmembrane" evidence="15">
    <location>
        <begin position="2"/>
        <end position="195"/>
    </location>
</feature>
<evidence type="ECO:0000256" key="3">
    <source>
        <dbReference type="ARBA" id="ARBA00022475"/>
    </source>
</evidence>
<dbReference type="FunFam" id="3.30.465.10:FF:000010">
    <property type="entry name" value="DUF21 domain-containing protein"/>
    <property type="match status" value="1"/>
</dbReference>
<feature type="domain" description="CBS" evidence="14">
    <location>
        <begin position="273"/>
        <end position="335"/>
    </location>
</feature>
<dbReference type="OrthoDB" id="9797674at2"/>
<dbReference type="HOGENOM" id="CLU_015237_4_1_6"/>
<evidence type="ECO:0000256" key="9">
    <source>
        <dbReference type="ARBA" id="ARBA00037273"/>
    </source>
</evidence>
<dbReference type="InterPro" id="IPR036318">
    <property type="entry name" value="FAD-bd_PCMH-like_sf"/>
</dbReference>
<comment type="similarity">
    <text evidence="2">Belongs to the UPF0053 family.</text>
</comment>
<evidence type="ECO:0000256" key="8">
    <source>
        <dbReference type="ARBA" id="ARBA00023136"/>
    </source>
</evidence>
<evidence type="ECO:0000256" key="10">
    <source>
        <dbReference type="ARBA" id="ARBA00040729"/>
    </source>
</evidence>
<accession>A4BBL5</accession>
<dbReference type="Proteomes" id="UP000005953">
    <property type="component" value="Unassembled WGS sequence"/>
</dbReference>
<dbReference type="SMART" id="SM01091">
    <property type="entry name" value="CorC_HlyC"/>
    <property type="match status" value="1"/>
</dbReference>
<keyword evidence="7 11" id="KW-0129">CBS domain</keyword>
<evidence type="ECO:0000256" key="6">
    <source>
        <dbReference type="ARBA" id="ARBA00022989"/>
    </source>
</evidence>
<feature type="transmembrane region" description="Helical" evidence="13">
    <location>
        <begin position="62"/>
        <end position="83"/>
    </location>
</feature>